<name>A0A1U7GSL4_9CYAN</name>
<keyword evidence="3" id="KW-1185">Reference proteome</keyword>
<keyword evidence="1" id="KW-1133">Transmembrane helix</keyword>
<feature type="transmembrane region" description="Helical" evidence="1">
    <location>
        <begin position="214"/>
        <end position="236"/>
    </location>
</feature>
<gene>
    <name evidence="2" type="ORF">NIES592_23825</name>
</gene>
<evidence type="ECO:0000313" key="3">
    <source>
        <dbReference type="Proteomes" id="UP000186391"/>
    </source>
</evidence>
<dbReference type="EMBL" id="MRCA01000030">
    <property type="protein sequence ID" value="OKH10810.1"/>
    <property type="molecule type" value="Genomic_DNA"/>
</dbReference>
<organism evidence="2 3">
    <name type="scientific">Fischerella major NIES-592</name>
    <dbReference type="NCBI Taxonomy" id="210994"/>
    <lineage>
        <taxon>Bacteria</taxon>
        <taxon>Bacillati</taxon>
        <taxon>Cyanobacteriota</taxon>
        <taxon>Cyanophyceae</taxon>
        <taxon>Nostocales</taxon>
        <taxon>Hapalosiphonaceae</taxon>
        <taxon>Fischerella</taxon>
    </lineage>
</organism>
<dbReference type="InterPro" id="IPR027417">
    <property type="entry name" value="P-loop_NTPase"/>
</dbReference>
<evidence type="ECO:0000256" key="1">
    <source>
        <dbReference type="SAM" id="Phobius"/>
    </source>
</evidence>
<dbReference type="SUPFAM" id="SSF52540">
    <property type="entry name" value="P-loop containing nucleoside triphosphate hydrolases"/>
    <property type="match status" value="1"/>
</dbReference>
<keyword evidence="1" id="KW-0812">Transmembrane</keyword>
<evidence type="ECO:0008006" key="4">
    <source>
        <dbReference type="Google" id="ProtNLM"/>
    </source>
</evidence>
<dbReference type="AlphaFoldDB" id="A0A1U7GSL4"/>
<dbReference type="RefSeq" id="WP_073557110.1">
    <property type="nucleotide sequence ID" value="NZ_MRCA01000030.1"/>
</dbReference>
<reference evidence="2 3" key="1">
    <citation type="submission" date="2016-11" db="EMBL/GenBank/DDBJ databases">
        <title>Draft Genome Sequences of Nine Cyanobacterial Strains from Diverse Habitats.</title>
        <authorList>
            <person name="Zhu T."/>
            <person name="Hou S."/>
            <person name="Lu X."/>
            <person name="Hess W.R."/>
        </authorList>
    </citation>
    <scope>NUCLEOTIDE SEQUENCE [LARGE SCALE GENOMIC DNA]</scope>
    <source>
        <strain evidence="2 3">NIES-592</strain>
    </source>
</reference>
<comment type="caution">
    <text evidence="2">The sequence shown here is derived from an EMBL/GenBank/DDBJ whole genome shotgun (WGS) entry which is preliminary data.</text>
</comment>
<sequence length="272" mass="29682">MAQPGRELGEEFKKVCAAVRSGHSALVIGEAGIGIIDFAQALYEEMLGEFQAAIAIYKGSLKSFFKTIAFQLDIPTENEDGKQLTVDQLKEEIAANCSDETLLIFPEAKRLTTTIRYWLEDLLANGIRIVCFGAANPSRDIFLEMLEIELELPSDRAIREVMEAEAKKNGLTLDNSKLASLQPLAGRNPMLAKKVIRNEALGLNKQAKPEHTQYVVIMPILITALLAFGVVRFIGLGTNNKGMYITGGVCLVAGMALKQLGNVKGSRKRLGA</sequence>
<proteinExistence type="predicted"/>
<accession>A0A1U7GSL4</accession>
<evidence type="ECO:0000313" key="2">
    <source>
        <dbReference type="EMBL" id="OKH10810.1"/>
    </source>
</evidence>
<keyword evidence="1" id="KW-0472">Membrane</keyword>
<dbReference type="Proteomes" id="UP000186391">
    <property type="component" value="Unassembled WGS sequence"/>
</dbReference>
<protein>
    <recommendedName>
        <fullName evidence="4">9-O-acetyl-N-acetylneuraminate esterase</fullName>
    </recommendedName>
</protein>